<name>A0A936NAC2_9ACTN</name>
<accession>A0A936NAC2</accession>
<dbReference type="EMBL" id="JADJZA010000003">
    <property type="protein sequence ID" value="MBK9296553.1"/>
    <property type="molecule type" value="Genomic_DNA"/>
</dbReference>
<protein>
    <submittedName>
        <fullName evidence="2">Uncharacterized protein</fullName>
    </submittedName>
</protein>
<gene>
    <name evidence="2" type="ORF">IPN02_06810</name>
</gene>
<evidence type="ECO:0000256" key="1">
    <source>
        <dbReference type="SAM" id="MobiDB-lite"/>
    </source>
</evidence>
<evidence type="ECO:0000313" key="2">
    <source>
        <dbReference type="EMBL" id="MBK9296553.1"/>
    </source>
</evidence>
<evidence type="ECO:0000313" key="3">
    <source>
        <dbReference type="Proteomes" id="UP000727993"/>
    </source>
</evidence>
<feature type="region of interest" description="Disordered" evidence="1">
    <location>
        <begin position="1"/>
        <end position="36"/>
    </location>
</feature>
<organism evidence="2 3">
    <name type="scientific">Candidatus Neomicrothrix subdominans</name>
    <dbReference type="NCBI Taxonomy" id="2954438"/>
    <lineage>
        <taxon>Bacteria</taxon>
        <taxon>Bacillati</taxon>
        <taxon>Actinomycetota</taxon>
        <taxon>Acidimicrobiia</taxon>
        <taxon>Acidimicrobiales</taxon>
        <taxon>Microthrixaceae</taxon>
        <taxon>Candidatus Neomicrothrix</taxon>
    </lineage>
</organism>
<reference evidence="2 3" key="1">
    <citation type="submission" date="2020-10" db="EMBL/GenBank/DDBJ databases">
        <title>Connecting structure to function with the recovery of over 1000 high-quality activated sludge metagenome-assembled genomes encoding full-length rRNA genes using long-read sequencing.</title>
        <authorList>
            <person name="Singleton C.M."/>
            <person name="Petriglieri F."/>
            <person name="Kristensen J.M."/>
            <person name="Kirkegaard R.H."/>
            <person name="Michaelsen T.Y."/>
            <person name="Andersen M.H."/>
            <person name="Karst S.M."/>
            <person name="Dueholm M.S."/>
            <person name="Nielsen P.H."/>
            <person name="Albertsen M."/>
        </authorList>
    </citation>
    <scope>NUCLEOTIDE SEQUENCE [LARGE SCALE GENOMIC DNA]</scope>
    <source>
        <strain evidence="2">Lyne_18-Q3-R50-59_MAXAC.006</strain>
    </source>
</reference>
<comment type="caution">
    <text evidence="2">The sequence shown here is derived from an EMBL/GenBank/DDBJ whole genome shotgun (WGS) entry which is preliminary data.</text>
</comment>
<dbReference type="Proteomes" id="UP000727993">
    <property type="component" value="Unassembled WGS sequence"/>
</dbReference>
<feature type="compositionally biased region" description="Gly residues" evidence="1">
    <location>
        <begin position="16"/>
        <end position="25"/>
    </location>
</feature>
<proteinExistence type="predicted"/>
<dbReference type="AlphaFoldDB" id="A0A936NAC2"/>
<sequence length="62" mass="5787">MATGPEVSPGTTVIIAGGGATGGSGANSSNTAGTPGGAGFVKVFLDSQGNNTPGAFCSYPQP</sequence>